<evidence type="ECO:0000313" key="2">
    <source>
        <dbReference type="Proteomes" id="UP000653797"/>
    </source>
</evidence>
<accession>A0A927GG88</accession>
<dbReference type="Proteomes" id="UP000653797">
    <property type="component" value="Unassembled WGS sequence"/>
</dbReference>
<reference evidence="1" key="1">
    <citation type="submission" date="2020-09" db="EMBL/GenBank/DDBJ databases">
        <authorList>
            <person name="Kim M.K."/>
        </authorList>
    </citation>
    <scope>NUCLEOTIDE SEQUENCE</scope>
    <source>
        <strain evidence="1">BT704</strain>
    </source>
</reference>
<comment type="caution">
    <text evidence="1">The sequence shown here is derived from an EMBL/GenBank/DDBJ whole genome shotgun (WGS) entry which is preliminary data.</text>
</comment>
<keyword evidence="2" id="KW-1185">Reference proteome</keyword>
<proteinExistence type="predicted"/>
<gene>
    <name evidence="1" type="ORF">IC230_27935</name>
</gene>
<dbReference type="EMBL" id="JACXAA010000014">
    <property type="protein sequence ID" value="MBD2756742.1"/>
    <property type="molecule type" value="Genomic_DNA"/>
</dbReference>
<dbReference type="RefSeq" id="WP_191042364.1">
    <property type="nucleotide sequence ID" value="NZ_JACXAA010000014.1"/>
</dbReference>
<dbReference type="AlphaFoldDB" id="A0A927GG88"/>
<name>A0A927GG88_9BACT</name>
<sequence length="237" mass="27821">MTPYEVSLRKKLSQAAELSCTLSNWKKMAGYDSVSEESILQALIQQIETTSQHFDDQLERYRNLSEKRRRLASESDDCIKKLTDRLWEDISYQFRGGTVANDLLKILCQKIHRFPLPDFPVSRRNPLHYKTVRLHEDSYALFGQYFGWLVDLLLVVKFTPVRPPHCLEKLSEQAAQFNVLTQQVMLEAETLRKLQLTKDQLYRQLYQSVRTAKGRLLLYKRETRPATDHFIEPSEPV</sequence>
<evidence type="ECO:0000313" key="1">
    <source>
        <dbReference type="EMBL" id="MBD2756742.1"/>
    </source>
</evidence>
<organism evidence="1 2">
    <name type="scientific">Spirosoma validum</name>
    <dbReference type="NCBI Taxonomy" id="2771355"/>
    <lineage>
        <taxon>Bacteria</taxon>
        <taxon>Pseudomonadati</taxon>
        <taxon>Bacteroidota</taxon>
        <taxon>Cytophagia</taxon>
        <taxon>Cytophagales</taxon>
        <taxon>Cytophagaceae</taxon>
        <taxon>Spirosoma</taxon>
    </lineage>
</organism>
<protein>
    <submittedName>
        <fullName evidence="1">Uncharacterized protein</fullName>
    </submittedName>
</protein>